<name>A0A2T1DEF2_9CYAN</name>
<dbReference type="EMBL" id="PVWG01000014">
    <property type="protein sequence ID" value="PSB18892.1"/>
    <property type="molecule type" value="Genomic_DNA"/>
</dbReference>
<reference evidence="1 2" key="2">
    <citation type="submission" date="2018-03" db="EMBL/GenBank/DDBJ databases">
        <title>The ancient ancestry and fast evolution of plastids.</title>
        <authorList>
            <person name="Moore K.R."/>
            <person name="Magnabosco C."/>
            <person name="Momper L."/>
            <person name="Gold D.A."/>
            <person name="Bosak T."/>
            <person name="Fournier G.P."/>
        </authorList>
    </citation>
    <scope>NUCLEOTIDE SEQUENCE [LARGE SCALE GENOMIC DNA]</scope>
    <source>
        <strain evidence="1 2">ULC007</strain>
    </source>
</reference>
<sequence>MATSHALSAKPVSVKRRICPAEVEPLVALMLRDLPSYANRVIVRSRTRYPAISSLNSIITAGRPEFVPLPLAPSIASTIPSPQNSPDLRQVFMTTLERQGTAGTTIELQQFHWLFLTKTDRGWRLALMFTRTGSASAGQIITPPRESSQGTIGQAVQTWLRDCNAGSVRS</sequence>
<dbReference type="AlphaFoldDB" id="A0A2T1DEF2"/>
<reference evidence="1 2" key="1">
    <citation type="submission" date="2018-02" db="EMBL/GenBank/DDBJ databases">
        <authorList>
            <person name="Cohen D.B."/>
            <person name="Kent A.D."/>
        </authorList>
    </citation>
    <scope>NUCLEOTIDE SEQUENCE [LARGE SCALE GENOMIC DNA]</scope>
    <source>
        <strain evidence="1 2">ULC007</strain>
    </source>
</reference>
<dbReference type="STRING" id="1920490.GCA_001895925_00245"/>
<comment type="caution">
    <text evidence="1">The sequence shown here is derived from an EMBL/GenBank/DDBJ whole genome shotgun (WGS) entry which is preliminary data.</text>
</comment>
<dbReference type="OrthoDB" id="424179at2"/>
<evidence type="ECO:0000313" key="1">
    <source>
        <dbReference type="EMBL" id="PSB18892.1"/>
    </source>
</evidence>
<dbReference type="Proteomes" id="UP000238634">
    <property type="component" value="Unassembled WGS sequence"/>
</dbReference>
<organism evidence="1 2">
    <name type="scientific">Phormidesmis priestleyi ULC007</name>
    <dbReference type="NCBI Taxonomy" id="1920490"/>
    <lineage>
        <taxon>Bacteria</taxon>
        <taxon>Bacillati</taxon>
        <taxon>Cyanobacteriota</taxon>
        <taxon>Cyanophyceae</taxon>
        <taxon>Leptolyngbyales</taxon>
        <taxon>Leptolyngbyaceae</taxon>
        <taxon>Phormidesmis</taxon>
    </lineage>
</organism>
<proteinExistence type="predicted"/>
<accession>A0A2T1DEF2</accession>
<protein>
    <submittedName>
        <fullName evidence="1">Uncharacterized protein</fullName>
    </submittedName>
</protein>
<keyword evidence="2" id="KW-1185">Reference proteome</keyword>
<gene>
    <name evidence="1" type="ORF">C7B65_13875</name>
</gene>
<evidence type="ECO:0000313" key="2">
    <source>
        <dbReference type="Proteomes" id="UP000238634"/>
    </source>
</evidence>